<evidence type="ECO:0000256" key="3">
    <source>
        <dbReference type="SAM" id="SignalP"/>
    </source>
</evidence>
<dbReference type="Proteomes" id="UP001596074">
    <property type="component" value="Unassembled WGS sequence"/>
</dbReference>
<feature type="domain" description="Amidohydrolase-related" evidence="4">
    <location>
        <begin position="47"/>
        <end position="352"/>
    </location>
</feature>
<dbReference type="PANTHER" id="PTHR21240:SF28">
    <property type="entry name" value="ISO-OROTATE DECARBOXYLASE (EUROFUNG)"/>
    <property type="match status" value="1"/>
</dbReference>
<dbReference type="RefSeq" id="WP_378290769.1">
    <property type="nucleotide sequence ID" value="NZ_JBHSON010000116.1"/>
</dbReference>
<keyword evidence="3" id="KW-0732">Signal</keyword>
<evidence type="ECO:0000259" key="4">
    <source>
        <dbReference type="Pfam" id="PF04909"/>
    </source>
</evidence>
<dbReference type="EMBL" id="JBHSON010000116">
    <property type="protein sequence ID" value="MFC5753594.1"/>
    <property type="molecule type" value="Genomic_DNA"/>
</dbReference>
<organism evidence="5 6">
    <name type="scientific">Actinomadura rugatobispora</name>
    <dbReference type="NCBI Taxonomy" id="1994"/>
    <lineage>
        <taxon>Bacteria</taxon>
        <taxon>Bacillati</taxon>
        <taxon>Actinomycetota</taxon>
        <taxon>Actinomycetes</taxon>
        <taxon>Streptosporangiales</taxon>
        <taxon>Thermomonosporaceae</taxon>
        <taxon>Actinomadura</taxon>
    </lineage>
</organism>
<dbReference type="Gene3D" id="3.20.20.140">
    <property type="entry name" value="Metal-dependent hydrolases"/>
    <property type="match status" value="1"/>
</dbReference>
<dbReference type="SUPFAM" id="SSF51556">
    <property type="entry name" value="Metallo-dependent hydrolases"/>
    <property type="match status" value="1"/>
</dbReference>
<dbReference type="PANTHER" id="PTHR21240">
    <property type="entry name" value="2-AMINO-3-CARBOXYLMUCONATE-6-SEMIALDEHYDE DECARBOXYLASE"/>
    <property type="match status" value="1"/>
</dbReference>
<evidence type="ECO:0000256" key="2">
    <source>
        <dbReference type="SAM" id="MobiDB-lite"/>
    </source>
</evidence>
<dbReference type="InterPro" id="IPR032466">
    <property type="entry name" value="Metal_Hydrolase"/>
</dbReference>
<sequence>MDKPLMSRRTALRASALAGAAGVAGLAATADPSGAAEPASDGGAGRIDTHHHALPPAMREWAVQHGLLPPQGGPRWGQWDLRETLETMDANRIALGVASSPAPSEVFHDKKLAASGTRVFNESLADLVRSRPTRFGFFAYLPLLHVDVALKEAAYALDDLGADGVLMMNTAGGRYLGDRAFDPLFAELNRRRAVIMTHPDALPEDPRPIPGVENWVADFMYDTTRCALNLIASGTMDRYPRMSVILSHGGGFLPYIGGRVERAGRLGEGPDPGAFRRALKRFHYDTALPLSPYASPTLLDAVGAGRILYGTDWPQVEAGEVAHARRAFDRDPHLSARARAAINRGNALRLLPTVAARLR</sequence>
<keyword evidence="6" id="KW-1185">Reference proteome</keyword>
<dbReference type="Pfam" id="PF04909">
    <property type="entry name" value="Amidohydro_2"/>
    <property type="match status" value="1"/>
</dbReference>
<keyword evidence="1" id="KW-0456">Lyase</keyword>
<comment type="caution">
    <text evidence="5">The sequence shown here is derived from an EMBL/GenBank/DDBJ whole genome shotgun (WGS) entry which is preliminary data.</text>
</comment>
<dbReference type="InterPro" id="IPR006311">
    <property type="entry name" value="TAT_signal"/>
</dbReference>
<reference evidence="6" key="1">
    <citation type="journal article" date="2019" name="Int. J. Syst. Evol. Microbiol.">
        <title>The Global Catalogue of Microorganisms (GCM) 10K type strain sequencing project: providing services to taxonomists for standard genome sequencing and annotation.</title>
        <authorList>
            <consortium name="The Broad Institute Genomics Platform"/>
            <consortium name="The Broad Institute Genome Sequencing Center for Infectious Disease"/>
            <person name="Wu L."/>
            <person name="Ma J."/>
        </authorList>
    </citation>
    <scope>NUCLEOTIDE SEQUENCE [LARGE SCALE GENOMIC DNA]</scope>
    <source>
        <strain evidence="6">KCTC 42087</strain>
    </source>
</reference>
<evidence type="ECO:0000313" key="6">
    <source>
        <dbReference type="Proteomes" id="UP001596074"/>
    </source>
</evidence>
<evidence type="ECO:0000313" key="5">
    <source>
        <dbReference type="EMBL" id="MFC5753594.1"/>
    </source>
</evidence>
<dbReference type="InterPro" id="IPR006680">
    <property type="entry name" value="Amidohydro-rel"/>
</dbReference>
<protein>
    <submittedName>
        <fullName evidence="5">Amidohydrolase family protein</fullName>
    </submittedName>
</protein>
<proteinExistence type="predicted"/>
<feature type="chain" id="PRO_5046989877" evidence="3">
    <location>
        <begin position="36"/>
        <end position="359"/>
    </location>
</feature>
<dbReference type="PROSITE" id="PS51318">
    <property type="entry name" value="TAT"/>
    <property type="match status" value="1"/>
</dbReference>
<gene>
    <name evidence="5" type="ORF">ACFPZN_48925</name>
</gene>
<name>A0ABW1AGD1_9ACTN</name>
<feature type="signal peptide" evidence="3">
    <location>
        <begin position="1"/>
        <end position="35"/>
    </location>
</feature>
<feature type="region of interest" description="Disordered" evidence="2">
    <location>
        <begin position="30"/>
        <end position="50"/>
    </location>
</feature>
<dbReference type="InterPro" id="IPR032465">
    <property type="entry name" value="ACMSD"/>
</dbReference>
<evidence type="ECO:0000256" key="1">
    <source>
        <dbReference type="ARBA" id="ARBA00023239"/>
    </source>
</evidence>
<accession>A0ABW1AGD1</accession>